<dbReference type="EMBL" id="JAEMGP010000027">
    <property type="protein sequence ID" value="KAG5193667.1"/>
    <property type="molecule type" value="Genomic_DNA"/>
</dbReference>
<comment type="caution">
    <text evidence="1">The sequence shown here is derived from an EMBL/GenBank/DDBJ whole genome shotgun (WGS) entry which is preliminary data.</text>
</comment>
<organism evidence="1 2">
    <name type="scientific">Ovis aries</name>
    <name type="common">Sheep</name>
    <dbReference type="NCBI Taxonomy" id="9940"/>
    <lineage>
        <taxon>Eukaryota</taxon>
        <taxon>Metazoa</taxon>
        <taxon>Chordata</taxon>
        <taxon>Craniata</taxon>
        <taxon>Vertebrata</taxon>
        <taxon>Euteleostomi</taxon>
        <taxon>Mammalia</taxon>
        <taxon>Eutheria</taxon>
        <taxon>Laurasiatheria</taxon>
        <taxon>Artiodactyla</taxon>
        <taxon>Ruminantia</taxon>
        <taxon>Pecora</taxon>
        <taxon>Bovidae</taxon>
        <taxon>Caprinae</taxon>
        <taxon>Ovis</taxon>
    </lineage>
</organism>
<evidence type="ECO:0000313" key="1">
    <source>
        <dbReference type="EMBL" id="KAG5193667.1"/>
    </source>
</evidence>
<name>A0A835ZFS7_SHEEP</name>
<accession>A0A835ZFS7</accession>
<dbReference type="AlphaFoldDB" id="A0A835ZFS7"/>
<dbReference type="Proteomes" id="UP000664991">
    <property type="component" value="Unassembled WGS sequence"/>
</dbReference>
<reference evidence="1 2" key="1">
    <citation type="submission" date="2020-12" db="EMBL/GenBank/DDBJ databases">
        <title>De novo assembly of Tibetan sheep genome.</title>
        <authorList>
            <person name="Li X."/>
        </authorList>
    </citation>
    <scope>NUCLEOTIDE SEQUENCE [LARGE SCALE GENOMIC DNA]</scope>
    <source>
        <tissue evidence="1">Heart</tissue>
    </source>
</reference>
<proteinExistence type="predicted"/>
<sequence length="82" mass="9601">MPANQRYRQWPPDLAAEGQGSMCEVTKFPNQRSSSDWSKERGHGHWRKKLHITAAQMRVLGKLNNREFLEKFHSTVRKLVNP</sequence>
<evidence type="ECO:0000313" key="2">
    <source>
        <dbReference type="Proteomes" id="UP000664991"/>
    </source>
</evidence>
<protein>
    <submittedName>
        <fullName evidence="1">Uncharacterized protein</fullName>
    </submittedName>
</protein>
<gene>
    <name evidence="1" type="ORF">JEQ12_020028</name>
</gene>